<reference evidence="2" key="1">
    <citation type="submission" date="2019-11" db="UniProtKB">
        <authorList>
            <consortium name="WormBaseParasite"/>
        </authorList>
    </citation>
    <scope>IDENTIFICATION</scope>
</reference>
<sequence>MQRALTRIINNHHLKLPPDDEEINAFRSDLEGLESLTGFKIPSEIEGCLALLCSRQIMKDDNSANLSSRKPNITWLLQATLFEISRSTIDASSDAFYGLRVLLTEEAVPAVLLDAEYEQLRQKFEEKDTDSSTATTTRTSQSEPIKKKLKKAPIAAELWEDVSSTMFHGDRISSVSLSPSSIARSVFWKERGSEVILTSLQTILKGLQNSKPATLGPAAEKAALLCQILKGAVFEPGSPTYNFSSLPPLFVNNWIKSVFKVLVAITRELAPTLFARKTSTPENAPTSMKGVFEKTVFLLEAFSKLFSTPDKRRIDCFEYDAAYLWFSLRVISAYCLSEDPGLDAEAPLVLHPIIPSEATFFTRFTNLALDNLNAGLRNSSAIFKRPPWSEEASNVQEVEDSLELKASSSPSEWSQSLYALDAYERFVLEPDFRQSLVMSGPLDIFLLDVAYAFYVASTTTKTEASTDTSECQPLVACAERCLLTLCNLLQLRQNCNQSGDVAYTQLFVERLAHFISLRPEPLSRA</sequence>
<feature type="compositionally biased region" description="Low complexity" evidence="1">
    <location>
        <begin position="131"/>
        <end position="143"/>
    </location>
</feature>
<feature type="region of interest" description="Disordered" evidence="1">
    <location>
        <begin position="124"/>
        <end position="148"/>
    </location>
</feature>
<evidence type="ECO:0000313" key="2">
    <source>
        <dbReference type="WBParaSite" id="MCU_003173-RE"/>
    </source>
</evidence>
<accession>A0A5K3EUM7</accession>
<dbReference type="WBParaSite" id="MCU_003173-RE">
    <property type="protein sequence ID" value="MCU_003173-RE"/>
    <property type="gene ID" value="MCU_003173"/>
</dbReference>
<proteinExistence type="predicted"/>
<protein>
    <submittedName>
        <fullName evidence="2">UBR-type domain-containing protein</fullName>
    </submittedName>
</protein>
<organism evidence="2">
    <name type="scientific">Mesocestoides corti</name>
    <name type="common">Flatworm</name>
    <dbReference type="NCBI Taxonomy" id="53468"/>
    <lineage>
        <taxon>Eukaryota</taxon>
        <taxon>Metazoa</taxon>
        <taxon>Spiralia</taxon>
        <taxon>Lophotrochozoa</taxon>
        <taxon>Platyhelminthes</taxon>
        <taxon>Cestoda</taxon>
        <taxon>Eucestoda</taxon>
        <taxon>Cyclophyllidea</taxon>
        <taxon>Mesocestoididae</taxon>
        <taxon>Mesocestoides</taxon>
    </lineage>
</organism>
<evidence type="ECO:0000256" key="1">
    <source>
        <dbReference type="SAM" id="MobiDB-lite"/>
    </source>
</evidence>
<name>A0A5K3EUM7_MESCO</name>
<dbReference type="AlphaFoldDB" id="A0A5K3EUM7"/>